<reference evidence="3 4" key="1">
    <citation type="submission" date="2021-03" db="EMBL/GenBank/DDBJ databases">
        <title>Genomic Encyclopedia of Type Strains, Phase IV (KMG-IV): sequencing the most valuable type-strain genomes for metagenomic binning, comparative biology and taxonomic classification.</title>
        <authorList>
            <person name="Goeker M."/>
        </authorList>
    </citation>
    <scope>NUCLEOTIDE SEQUENCE [LARGE SCALE GENOMIC DNA]</scope>
    <source>
        <strain evidence="3 4">DSM 25790</strain>
    </source>
</reference>
<feature type="transmembrane region" description="Helical" evidence="1">
    <location>
        <begin position="32"/>
        <end position="49"/>
    </location>
</feature>
<dbReference type="RefSeq" id="WP_029266197.1">
    <property type="nucleotide sequence ID" value="NZ_JAGIKX010000024.1"/>
</dbReference>
<feature type="domain" description="YcxB-like C-terminal" evidence="2">
    <location>
        <begin position="102"/>
        <end position="161"/>
    </location>
</feature>
<dbReference type="EMBL" id="JAGIKX010000024">
    <property type="protein sequence ID" value="MBP2258367.1"/>
    <property type="molecule type" value="Genomic_DNA"/>
</dbReference>
<gene>
    <name evidence="3" type="ORF">J2Z81_002350</name>
</gene>
<keyword evidence="4" id="KW-1185">Reference proteome</keyword>
<keyword evidence="1" id="KW-1133">Transmembrane helix</keyword>
<dbReference type="Pfam" id="PF14317">
    <property type="entry name" value="YcxB"/>
    <property type="match status" value="1"/>
</dbReference>
<evidence type="ECO:0000313" key="3">
    <source>
        <dbReference type="EMBL" id="MBP2258367.1"/>
    </source>
</evidence>
<feature type="transmembrane region" description="Helical" evidence="1">
    <location>
        <begin position="55"/>
        <end position="74"/>
    </location>
</feature>
<evidence type="ECO:0000256" key="1">
    <source>
        <dbReference type="SAM" id="Phobius"/>
    </source>
</evidence>
<evidence type="ECO:0000259" key="2">
    <source>
        <dbReference type="Pfam" id="PF14317"/>
    </source>
</evidence>
<sequence>MNVNFNLEFDDLLAFQEDVINNSRTHDIKAKYFKWITTIIILLGMLLLVKTSLLSAIFILIIAMIYFFLFPYLYKSMTFRKLKNKLQNNDYSHILGPCQMTFSENGIDRETKHSTSHFNWNQFEKVSEDNKHYFLYVTDLEGLIIPKQPDHMNEKEITEYNNMIKNFIRNLK</sequence>
<name>A0ABS4SD91_9BACI</name>
<keyword evidence="1" id="KW-0812">Transmembrane</keyword>
<dbReference type="InterPro" id="IPR025588">
    <property type="entry name" value="YcxB-like_C"/>
</dbReference>
<protein>
    <recommendedName>
        <fullName evidence="2">YcxB-like C-terminal domain-containing protein</fullName>
    </recommendedName>
</protein>
<comment type="caution">
    <text evidence="3">The sequence shown here is derived from an EMBL/GenBank/DDBJ whole genome shotgun (WGS) entry which is preliminary data.</text>
</comment>
<dbReference type="Proteomes" id="UP001519294">
    <property type="component" value="Unassembled WGS sequence"/>
</dbReference>
<evidence type="ECO:0000313" key="4">
    <source>
        <dbReference type="Proteomes" id="UP001519294"/>
    </source>
</evidence>
<organism evidence="3 4">
    <name type="scientific">Virgibacillus alimentarius</name>
    <dbReference type="NCBI Taxonomy" id="698769"/>
    <lineage>
        <taxon>Bacteria</taxon>
        <taxon>Bacillati</taxon>
        <taxon>Bacillota</taxon>
        <taxon>Bacilli</taxon>
        <taxon>Bacillales</taxon>
        <taxon>Bacillaceae</taxon>
        <taxon>Virgibacillus</taxon>
    </lineage>
</organism>
<keyword evidence="1" id="KW-0472">Membrane</keyword>
<accession>A0ABS4SD91</accession>
<proteinExistence type="predicted"/>